<name>A0AAV2CYE8_9ROSI</name>
<sequence length="180" mass="20819">MSFMKGDLLSRTRRLVKGMAKAEPVWLKAMEQAPPATFPLSNGKIQKINVPEDPYIKMFFRKHRALQPEDPVKMSTIDPPPARVFAQRVLELKEQGVDGKAAISAAEKEYQAKRAAYARLKENARLQGKEPPARPYPKSKKRETLAEERWHSRKPRIFEIVRRLKEEMTADTNEQFNRGY</sequence>
<comment type="similarity">
    <text evidence="2">Belongs to the mitochondrion-specific ribosomal protein mS23 family.</text>
</comment>
<dbReference type="InterPro" id="IPR059242">
    <property type="entry name" value="mS23_dom"/>
</dbReference>
<evidence type="ECO:0000256" key="5">
    <source>
        <dbReference type="ARBA" id="ARBA00023274"/>
    </source>
</evidence>
<proteinExistence type="inferred from homology"/>
<keyword evidence="5" id="KW-0687">Ribonucleoprotein</keyword>
<evidence type="ECO:0000313" key="8">
    <source>
        <dbReference type="EMBL" id="CAL1361524.1"/>
    </source>
</evidence>
<feature type="compositionally biased region" description="Basic and acidic residues" evidence="7">
    <location>
        <begin position="122"/>
        <end position="132"/>
    </location>
</feature>
<feature type="region of interest" description="Disordered" evidence="7">
    <location>
        <begin position="122"/>
        <end position="148"/>
    </location>
</feature>
<evidence type="ECO:0000256" key="4">
    <source>
        <dbReference type="ARBA" id="ARBA00023128"/>
    </source>
</evidence>
<keyword evidence="3" id="KW-0689">Ribosomal protein</keyword>
<comment type="subcellular location">
    <subcellularLocation>
        <location evidence="1">Mitochondrion</location>
    </subcellularLocation>
</comment>
<evidence type="ECO:0000256" key="1">
    <source>
        <dbReference type="ARBA" id="ARBA00004173"/>
    </source>
</evidence>
<dbReference type="Proteomes" id="UP001497516">
    <property type="component" value="Chromosome 10"/>
</dbReference>
<evidence type="ECO:0000256" key="7">
    <source>
        <dbReference type="SAM" id="MobiDB-lite"/>
    </source>
</evidence>
<keyword evidence="4" id="KW-0496">Mitochondrion</keyword>
<protein>
    <recommendedName>
        <fullName evidence="6">Small ribosomal subunit protein mS23</fullName>
    </recommendedName>
</protein>
<evidence type="ECO:0000256" key="3">
    <source>
        <dbReference type="ARBA" id="ARBA00022980"/>
    </source>
</evidence>
<accession>A0AAV2CYE8</accession>
<dbReference type="EMBL" id="OZ034814">
    <property type="protein sequence ID" value="CAL1361524.1"/>
    <property type="molecule type" value="Genomic_DNA"/>
</dbReference>
<evidence type="ECO:0000313" key="9">
    <source>
        <dbReference type="Proteomes" id="UP001497516"/>
    </source>
</evidence>
<evidence type="ECO:0000256" key="6">
    <source>
        <dbReference type="ARBA" id="ARBA00035137"/>
    </source>
</evidence>
<dbReference type="PANTHER" id="PTHR35693:SF1">
    <property type="entry name" value="EXPRESSED PROTEIN"/>
    <property type="match status" value="1"/>
</dbReference>
<dbReference type="PANTHER" id="PTHR35693">
    <property type="entry name" value="EXPRESSED PROTEIN"/>
    <property type="match status" value="1"/>
</dbReference>
<organism evidence="8 9">
    <name type="scientific">Linum trigynum</name>
    <dbReference type="NCBI Taxonomy" id="586398"/>
    <lineage>
        <taxon>Eukaryota</taxon>
        <taxon>Viridiplantae</taxon>
        <taxon>Streptophyta</taxon>
        <taxon>Embryophyta</taxon>
        <taxon>Tracheophyta</taxon>
        <taxon>Spermatophyta</taxon>
        <taxon>Magnoliopsida</taxon>
        <taxon>eudicotyledons</taxon>
        <taxon>Gunneridae</taxon>
        <taxon>Pentapetalae</taxon>
        <taxon>rosids</taxon>
        <taxon>fabids</taxon>
        <taxon>Malpighiales</taxon>
        <taxon>Linaceae</taxon>
        <taxon>Linum</taxon>
    </lineage>
</organism>
<dbReference type="CDD" id="cd23701">
    <property type="entry name" value="At1g26750"/>
    <property type="match status" value="1"/>
</dbReference>
<dbReference type="AlphaFoldDB" id="A0AAV2CYE8"/>
<reference evidence="8 9" key="1">
    <citation type="submission" date="2024-04" db="EMBL/GenBank/DDBJ databases">
        <authorList>
            <person name="Fracassetti M."/>
        </authorList>
    </citation>
    <scope>NUCLEOTIDE SEQUENCE [LARGE SCALE GENOMIC DNA]</scope>
</reference>
<evidence type="ECO:0000256" key="2">
    <source>
        <dbReference type="ARBA" id="ARBA00009864"/>
    </source>
</evidence>
<gene>
    <name evidence="8" type="ORF">LTRI10_LOCUS8894</name>
</gene>
<keyword evidence="9" id="KW-1185">Reference proteome</keyword>